<evidence type="ECO:0000256" key="1">
    <source>
        <dbReference type="SAM" id="Phobius"/>
    </source>
</evidence>
<protein>
    <recommendedName>
        <fullName evidence="4">ABC superfamily ATP binding cassette transporter, membrane protein</fullName>
    </recommendedName>
</protein>
<keyword evidence="1" id="KW-1133">Transmembrane helix</keyword>
<dbReference type="PANTHER" id="PTHR37305">
    <property type="entry name" value="INTEGRAL MEMBRANE PROTEIN-RELATED"/>
    <property type="match status" value="1"/>
</dbReference>
<feature type="transmembrane region" description="Helical" evidence="1">
    <location>
        <begin position="234"/>
        <end position="253"/>
    </location>
</feature>
<keyword evidence="3" id="KW-1185">Reference proteome</keyword>
<dbReference type="STRING" id="1423731.FC81_GL001243"/>
<name>A0A0R1LZY0_9LACO</name>
<evidence type="ECO:0000313" key="2">
    <source>
        <dbReference type="EMBL" id="KRL01104.1"/>
    </source>
</evidence>
<feature type="transmembrane region" description="Helical" evidence="1">
    <location>
        <begin position="145"/>
        <end position="166"/>
    </location>
</feature>
<comment type="caution">
    <text evidence="2">The sequence shown here is derived from an EMBL/GenBank/DDBJ whole genome shotgun (WGS) entry which is preliminary data.</text>
</comment>
<dbReference type="Pfam" id="PF12730">
    <property type="entry name" value="ABC2_membrane_4"/>
    <property type="match status" value="1"/>
</dbReference>
<feature type="transmembrane region" description="Helical" evidence="1">
    <location>
        <begin position="20"/>
        <end position="38"/>
    </location>
</feature>
<feature type="transmembrane region" description="Helical" evidence="1">
    <location>
        <begin position="173"/>
        <end position="197"/>
    </location>
</feature>
<sequence length="258" mass="29392">MVTLIRQEIFKLIHKRSTLIGTIALLVLMTIFAIFSKLQPSFSDPKGDFIAAYGGLSWVVFFMIAACSTIIAMEFQYGTVKELLYRKYYRGQILASKWITMFLYSLYFYVLSFIFSIILKLVLFNSKFSLTDLYSNDQSIMHTTLVTYAGNFVGLWLLLSLVLLLANVFKSSAAAISVGIVGYFATSIVSSLLFMLINKWEWVKWNPLNMLNLPTQLSNSTVVGTLTRLSNAELVWGNLIYTAIFLFLGYLIFRKRNV</sequence>
<feature type="transmembrane region" description="Helical" evidence="1">
    <location>
        <begin position="98"/>
        <end position="125"/>
    </location>
</feature>
<proteinExistence type="predicted"/>
<dbReference type="EMBL" id="AZEF01000027">
    <property type="protein sequence ID" value="KRL01104.1"/>
    <property type="molecule type" value="Genomic_DNA"/>
</dbReference>
<keyword evidence="1" id="KW-0472">Membrane</keyword>
<reference evidence="2 3" key="1">
    <citation type="journal article" date="2015" name="Genome Announc.">
        <title>Expanding the biotechnology potential of lactobacilli through comparative genomics of 213 strains and associated genera.</title>
        <authorList>
            <person name="Sun Z."/>
            <person name="Harris H.M."/>
            <person name="McCann A."/>
            <person name="Guo C."/>
            <person name="Argimon S."/>
            <person name="Zhang W."/>
            <person name="Yang X."/>
            <person name="Jeffery I.B."/>
            <person name="Cooney J.C."/>
            <person name="Kagawa T.F."/>
            <person name="Liu W."/>
            <person name="Song Y."/>
            <person name="Salvetti E."/>
            <person name="Wrobel A."/>
            <person name="Rasinkangas P."/>
            <person name="Parkhill J."/>
            <person name="Rea M.C."/>
            <person name="O'Sullivan O."/>
            <person name="Ritari J."/>
            <person name="Douillard F.P."/>
            <person name="Paul Ross R."/>
            <person name="Yang R."/>
            <person name="Briner A.E."/>
            <person name="Felis G.E."/>
            <person name="de Vos W.M."/>
            <person name="Barrangou R."/>
            <person name="Klaenhammer T.R."/>
            <person name="Caufield P.W."/>
            <person name="Cui Y."/>
            <person name="Zhang H."/>
            <person name="O'Toole P.W."/>
        </authorList>
    </citation>
    <scope>NUCLEOTIDE SEQUENCE [LARGE SCALE GENOMIC DNA]</scope>
    <source>
        <strain evidence="2 3">DSM 19910</strain>
    </source>
</reference>
<dbReference type="OrthoDB" id="2295852at2"/>
<evidence type="ECO:0000313" key="3">
    <source>
        <dbReference type="Proteomes" id="UP000051621"/>
    </source>
</evidence>
<dbReference type="Proteomes" id="UP000051621">
    <property type="component" value="Unassembled WGS sequence"/>
</dbReference>
<organism evidence="2 3">
    <name type="scientific">Liquorilactobacillus capillatus DSM 19910</name>
    <dbReference type="NCBI Taxonomy" id="1423731"/>
    <lineage>
        <taxon>Bacteria</taxon>
        <taxon>Bacillati</taxon>
        <taxon>Bacillota</taxon>
        <taxon>Bacilli</taxon>
        <taxon>Lactobacillales</taxon>
        <taxon>Lactobacillaceae</taxon>
        <taxon>Liquorilactobacillus</taxon>
    </lineage>
</organism>
<dbReference type="AlphaFoldDB" id="A0A0R1LZY0"/>
<accession>A0A0R1LZY0</accession>
<evidence type="ECO:0008006" key="4">
    <source>
        <dbReference type="Google" id="ProtNLM"/>
    </source>
</evidence>
<dbReference type="PATRIC" id="fig|1423731.3.peg.1276"/>
<dbReference type="PANTHER" id="PTHR37305:SF1">
    <property type="entry name" value="MEMBRANE PROTEIN"/>
    <property type="match status" value="1"/>
</dbReference>
<feature type="transmembrane region" description="Helical" evidence="1">
    <location>
        <begin position="50"/>
        <end position="77"/>
    </location>
</feature>
<gene>
    <name evidence="2" type="ORF">FC81_GL001243</name>
</gene>
<dbReference type="RefSeq" id="WP_057744110.1">
    <property type="nucleotide sequence ID" value="NZ_AZEF01000027.1"/>
</dbReference>
<keyword evidence="1" id="KW-0812">Transmembrane</keyword>